<protein>
    <submittedName>
        <fullName evidence="2">Uncharacterized protein</fullName>
    </submittedName>
</protein>
<gene>
    <name evidence="2" type="ORF">GIB67_012005</name>
</gene>
<dbReference type="Proteomes" id="UP000541444">
    <property type="component" value="Unassembled WGS sequence"/>
</dbReference>
<keyword evidence="1" id="KW-0812">Transmembrane</keyword>
<keyword evidence="1" id="KW-0472">Membrane</keyword>
<name>A0A7J7M098_9MAGN</name>
<keyword evidence="3" id="KW-1185">Reference proteome</keyword>
<proteinExistence type="predicted"/>
<dbReference type="PANTHER" id="PTHR34677">
    <property type="match status" value="1"/>
</dbReference>
<reference evidence="2 3" key="1">
    <citation type="journal article" date="2020" name="IScience">
        <title>Genome Sequencing of the Endangered Kingdonia uniflora (Circaeasteraceae, Ranunculales) Reveals Potential Mechanisms of Evolutionary Specialization.</title>
        <authorList>
            <person name="Sun Y."/>
            <person name="Deng T."/>
            <person name="Zhang A."/>
            <person name="Moore M.J."/>
            <person name="Landis J.B."/>
            <person name="Lin N."/>
            <person name="Zhang H."/>
            <person name="Zhang X."/>
            <person name="Huang J."/>
            <person name="Zhang X."/>
            <person name="Sun H."/>
            <person name="Wang H."/>
        </authorList>
    </citation>
    <scope>NUCLEOTIDE SEQUENCE [LARGE SCALE GENOMIC DNA]</scope>
    <source>
        <strain evidence="2">TB1705</strain>
        <tissue evidence="2">Leaf</tissue>
    </source>
</reference>
<evidence type="ECO:0000256" key="1">
    <source>
        <dbReference type="SAM" id="Phobius"/>
    </source>
</evidence>
<evidence type="ECO:0000313" key="3">
    <source>
        <dbReference type="Proteomes" id="UP000541444"/>
    </source>
</evidence>
<sequence>MSSMLLPLRSYMVHSSSDSTKPGVRLTTRSFGDTRESNINVIVEFPKLIYGSGFFVIEVQWGAIYKAGAYDEIQNCAQLWQNLEMNIFWLGISGGGLLITHFLTLVLLRGTSGTAVHRTLSVPRFDYFLLVLMLPCISRSSPFVMIGNIDDFSICNFFVIIYTTKRRAILCVSITIRCACSG</sequence>
<feature type="transmembrane region" description="Helical" evidence="1">
    <location>
        <begin position="87"/>
        <end position="108"/>
    </location>
</feature>
<dbReference type="OrthoDB" id="1936312at2759"/>
<evidence type="ECO:0000313" key="2">
    <source>
        <dbReference type="EMBL" id="KAF6148230.1"/>
    </source>
</evidence>
<dbReference type="PANTHER" id="PTHR34677:SF3">
    <property type="entry name" value="BACTERIAL IG-LIKE DOMAIN-CONTAINING PROTEIN"/>
    <property type="match status" value="1"/>
</dbReference>
<keyword evidence="1" id="KW-1133">Transmembrane helix</keyword>
<dbReference type="AlphaFoldDB" id="A0A7J7M098"/>
<accession>A0A7J7M098</accession>
<organism evidence="2 3">
    <name type="scientific">Kingdonia uniflora</name>
    <dbReference type="NCBI Taxonomy" id="39325"/>
    <lineage>
        <taxon>Eukaryota</taxon>
        <taxon>Viridiplantae</taxon>
        <taxon>Streptophyta</taxon>
        <taxon>Embryophyta</taxon>
        <taxon>Tracheophyta</taxon>
        <taxon>Spermatophyta</taxon>
        <taxon>Magnoliopsida</taxon>
        <taxon>Ranunculales</taxon>
        <taxon>Circaeasteraceae</taxon>
        <taxon>Kingdonia</taxon>
    </lineage>
</organism>
<comment type="caution">
    <text evidence="2">The sequence shown here is derived from an EMBL/GenBank/DDBJ whole genome shotgun (WGS) entry which is preliminary data.</text>
</comment>
<dbReference type="EMBL" id="JACGCM010001854">
    <property type="protein sequence ID" value="KAF6148230.1"/>
    <property type="molecule type" value="Genomic_DNA"/>
</dbReference>